<evidence type="ECO:0000313" key="8">
    <source>
        <dbReference type="Proteomes" id="UP000555546"/>
    </source>
</evidence>
<comment type="subcellular location">
    <subcellularLocation>
        <location evidence="1">Cell membrane</location>
        <topology evidence="1">Multi-pass membrane protein</topology>
    </subcellularLocation>
</comment>
<dbReference type="PIRSF" id="PIRSF006324">
    <property type="entry name" value="LeuE"/>
    <property type="match status" value="1"/>
</dbReference>
<dbReference type="GO" id="GO:0015171">
    <property type="term" value="F:amino acid transmembrane transporter activity"/>
    <property type="evidence" value="ECO:0007669"/>
    <property type="project" value="TreeGrafter"/>
</dbReference>
<keyword evidence="2" id="KW-1003">Cell membrane</keyword>
<dbReference type="PANTHER" id="PTHR30086:SF20">
    <property type="entry name" value="ARGININE EXPORTER PROTEIN ARGO-RELATED"/>
    <property type="match status" value="1"/>
</dbReference>
<keyword evidence="3 6" id="KW-0812">Transmembrane</keyword>
<keyword evidence="8" id="KW-1185">Reference proteome</keyword>
<dbReference type="PANTHER" id="PTHR30086">
    <property type="entry name" value="ARGININE EXPORTER PROTEIN ARGO"/>
    <property type="match status" value="1"/>
</dbReference>
<dbReference type="EMBL" id="JACIJG010000034">
    <property type="protein sequence ID" value="MBB5704522.1"/>
    <property type="molecule type" value="Genomic_DNA"/>
</dbReference>
<feature type="transmembrane region" description="Helical" evidence="6">
    <location>
        <begin position="45"/>
        <end position="65"/>
    </location>
</feature>
<evidence type="ECO:0000256" key="6">
    <source>
        <dbReference type="SAM" id="Phobius"/>
    </source>
</evidence>
<evidence type="ECO:0000256" key="3">
    <source>
        <dbReference type="ARBA" id="ARBA00022692"/>
    </source>
</evidence>
<feature type="transmembrane region" description="Helical" evidence="6">
    <location>
        <begin position="149"/>
        <end position="170"/>
    </location>
</feature>
<dbReference type="Proteomes" id="UP000555546">
    <property type="component" value="Unassembled WGS sequence"/>
</dbReference>
<sequence length="206" mass="21503">MSEMWIFAGALAAAFLVPGPDMILLLQTGASQGRAHALATASGLAVARASHVALAGMGLAALFHAAPVLFQIVRIASAAYLVWLGIGILRSPLRLPDGSAPHDRKRSSYLAAARKGILTNLLNPKALLFCSVLLPQFIHPEKGSIAGQFALMGAIMTAVGLCFDVVYACAGSSLGSLFKRYPLIQTVQRFGFAALLIGFGAKLATV</sequence>
<name>A0A7W9B1H8_9HYPH</name>
<proteinExistence type="predicted"/>
<keyword evidence="5 6" id="KW-0472">Membrane</keyword>
<feature type="transmembrane region" description="Helical" evidence="6">
    <location>
        <begin position="72"/>
        <end position="89"/>
    </location>
</feature>
<dbReference type="AlphaFoldDB" id="A0A7W9B1H8"/>
<dbReference type="Pfam" id="PF01810">
    <property type="entry name" value="LysE"/>
    <property type="match status" value="1"/>
</dbReference>
<dbReference type="InterPro" id="IPR001123">
    <property type="entry name" value="LeuE-type"/>
</dbReference>
<reference evidence="7 8" key="1">
    <citation type="submission" date="2020-08" db="EMBL/GenBank/DDBJ databases">
        <title>Genomic Encyclopedia of Type Strains, Phase IV (KMG-IV): sequencing the most valuable type-strain genomes for metagenomic binning, comparative biology and taxonomic classification.</title>
        <authorList>
            <person name="Goeker M."/>
        </authorList>
    </citation>
    <scope>NUCLEOTIDE SEQUENCE [LARGE SCALE GENOMIC DNA]</scope>
    <source>
        <strain evidence="7 8">DSM 26944</strain>
    </source>
</reference>
<evidence type="ECO:0000313" key="7">
    <source>
        <dbReference type="EMBL" id="MBB5704522.1"/>
    </source>
</evidence>
<evidence type="ECO:0000256" key="1">
    <source>
        <dbReference type="ARBA" id="ARBA00004651"/>
    </source>
</evidence>
<keyword evidence="4 6" id="KW-1133">Transmembrane helix</keyword>
<gene>
    <name evidence="7" type="ORF">FHS76_004443</name>
</gene>
<protein>
    <submittedName>
        <fullName evidence="7">Threonine/homoserine/homoserine lactone efflux protein</fullName>
    </submittedName>
</protein>
<organism evidence="7 8">
    <name type="scientific">Brucella daejeonensis</name>
    <dbReference type="NCBI Taxonomy" id="659015"/>
    <lineage>
        <taxon>Bacteria</taxon>
        <taxon>Pseudomonadati</taxon>
        <taxon>Pseudomonadota</taxon>
        <taxon>Alphaproteobacteria</taxon>
        <taxon>Hyphomicrobiales</taxon>
        <taxon>Brucellaceae</taxon>
        <taxon>Brucella/Ochrobactrum group</taxon>
        <taxon>Brucella</taxon>
    </lineage>
</organism>
<dbReference type="GO" id="GO:0005886">
    <property type="term" value="C:plasma membrane"/>
    <property type="evidence" value="ECO:0007669"/>
    <property type="project" value="UniProtKB-SubCell"/>
</dbReference>
<evidence type="ECO:0000256" key="4">
    <source>
        <dbReference type="ARBA" id="ARBA00022989"/>
    </source>
</evidence>
<accession>A0A7W9B1H8</accession>
<comment type="caution">
    <text evidence="7">The sequence shown here is derived from an EMBL/GenBank/DDBJ whole genome shotgun (WGS) entry which is preliminary data.</text>
</comment>
<evidence type="ECO:0000256" key="2">
    <source>
        <dbReference type="ARBA" id="ARBA00022475"/>
    </source>
</evidence>
<evidence type="ECO:0000256" key="5">
    <source>
        <dbReference type="ARBA" id="ARBA00023136"/>
    </source>
</evidence>